<dbReference type="RefSeq" id="WP_373291086.1">
    <property type="nucleotide sequence ID" value="NZ_BMQN01000017.1"/>
</dbReference>
<keyword evidence="4" id="KW-1185">Reference proteome</keyword>
<evidence type="ECO:0000256" key="1">
    <source>
        <dbReference type="SAM" id="SignalP"/>
    </source>
</evidence>
<comment type="caution">
    <text evidence="3">The sequence shown here is derived from an EMBL/GenBank/DDBJ whole genome shotgun (WGS) entry which is preliminary data.</text>
</comment>
<feature type="chain" id="PRO_5045831249" description="Excalibur calcium-binding domain-containing protein" evidence="1">
    <location>
        <begin position="22"/>
        <end position="129"/>
    </location>
</feature>
<evidence type="ECO:0000259" key="2">
    <source>
        <dbReference type="SMART" id="SM00894"/>
    </source>
</evidence>
<name>A0ABQ2S7Z7_9DEIO</name>
<feature type="signal peptide" evidence="1">
    <location>
        <begin position="1"/>
        <end position="21"/>
    </location>
</feature>
<sequence>MRNPMEKLLIPLLLTSSLAHAVSPIPPLQGSAATPITIQLEADGKKPAGPKTYPTGTDLYIYSCTATRCNVFVPISMRPGYAPRALIKVPAEYTCTSLRHYGMTSITKREASYRSALDPDRDGVACEGK</sequence>
<evidence type="ECO:0000313" key="3">
    <source>
        <dbReference type="EMBL" id="GGS06656.1"/>
    </source>
</evidence>
<dbReference type="Proteomes" id="UP000644548">
    <property type="component" value="Unassembled WGS sequence"/>
</dbReference>
<gene>
    <name evidence="3" type="ORF">GCM10008960_36300</name>
</gene>
<evidence type="ECO:0000313" key="4">
    <source>
        <dbReference type="Proteomes" id="UP000644548"/>
    </source>
</evidence>
<proteinExistence type="predicted"/>
<dbReference type="SMART" id="SM00894">
    <property type="entry name" value="Excalibur"/>
    <property type="match status" value="1"/>
</dbReference>
<keyword evidence="1" id="KW-0732">Signal</keyword>
<dbReference type="EMBL" id="BMQN01000017">
    <property type="protein sequence ID" value="GGS06656.1"/>
    <property type="molecule type" value="Genomic_DNA"/>
</dbReference>
<accession>A0ABQ2S7Z7</accession>
<dbReference type="Pfam" id="PF05901">
    <property type="entry name" value="Excalibur"/>
    <property type="match status" value="1"/>
</dbReference>
<feature type="domain" description="Excalibur calcium-binding" evidence="2">
    <location>
        <begin position="91"/>
        <end position="127"/>
    </location>
</feature>
<reference evidence="4" key="1">
    <citation type="journal article" date="2019" name="Int. J. Syst. Evol. Microbiol.">
        <title>The Global Catalogue of Microorganisms (GCM) 10K type strain sequencing project: providing services to taxonomists for standard genome sequencing and annotation.</title>
        <authorList>
            <consortium name="The Broad Institute Genomics Platform"/>
            <consortium name="The Broad Institute Genome Sequencing Center for Infectious Disease"/>
            <person name="Wu L."/>
            <person name="Ma J."/>
        </authorList>
    </citation>
    <scope>NUCLEOTIDE SEQUENCE [LARGE SCALE GENOMIC DNA]</scope>
    <source>
        <strain evidence="4">JCM 31405</strain>
    </source>
</reference>
<protein>
    <recommendedName>
        <fullName evidence="2">Excalibur calcium-binding domain-containing protein</fullName>
    </recommendedName>
</protein>
<organism evidence="3 4">
    <name type="scientific">Deinococcus sedimenti</name>
    <dbReference type="NCBI Taxonomy" id="1867090"/>
    <lineage>
        <taxon>Bacteria</taxon>
        <taxon>Thermotogati</taxon>
        <taxon>Deinococcota</taxon>
        <taxon>Deinococci</taxon>
        <taxon>Deinococcales</taxon>
        <taxon>Deinococcaceae</taxon>
        <taxon>Deinococcus</taxon>
    </lineage>
</organism>
<dbReference type="InterPro" id="IPR008613">
    <property type="entry name" value="Excalibur_Ca-bd_domain"/>
</dbReference>